<dbReference type="SUPFAM" id="SSF53474">
    <property type="entry name" value="alpha/beta-Hydrolases"/>
    <property type="match status" value="1"/>
</dbReference>
<dbReference type="PATRIC" id="fig|1348334.3.peg.4068"/>
<evidence type="ECO:0000313" key="3">
    <source>
        <dbReference type="Proteomes" id="UP000017127"/>
    </source>
</evidence>
<keyword evidence="3" id="KW-1185">Reference proteome</keyword>
<dbReference type="InterPro" id="IPR029058">
    <property type="entry name" value="AB_hydrolase_fold"/>
</dbReference>
<organism evidence="2 3">
    <name type="scientific">Lyngbya aestuarii BL J</name>
    <dbReference type="NCBI Taxonomy" id="1348334"/>
    <lineage>
        <taxon>Bacteria</taxon>
        <taxon>Bacillati</taxon>
        <taxon>Cyanobacteriota</taxon>
        <taxon>Cyanophyceae</taxon>
        <taxon>Oscillatoriophycideae</taxon>
        <taxon>Oscillatoriales</taxon>
        <taxon>Microcoleaceae</taxon>
        <taxon>Lyngbya</taxon>
    </lineage>
</organism>
<evidence type="ECO:0000313" key="2">
    <source>
        <dbReference type="EMBL" id="ERT05831.1"/>
    </source>
</evidence>
<comment type="caution">
    <text evidence="2">The sequence shown here is derived from an EMBL/GenBank/DDBJ whole genome shotgun (WGS) entry which is preliminary data.</text>
</comment>
<dbReference type="GO" id="GO:0016787">
    <property type="term" value="F:hydrolase activity"/>
    <property type="evidence" value="ECO:0007669"/>
    <property type="project" value="UniProtKB-KW"/>
</dbReference>
<dbReference type="OrthoDB" id="9765872at2"/>
<dbReference type="EMBL" id="AUZM01000048">
    <property type="protein sequence ID" value="ERT05831.1"/>
    <property type="molecule type" value="Genomic_DNA"/>
</dbReference>
<accession>U7QHB7</accession>
<dbReference type="Proteomes" id="UP000017127">
    <property type="component" value="Unassembled WGS sequence"/>
</dbReference>
<reference evidence="2 3" key="1">
    <citation type="journal article" date="2013" name="Front. Microbiol.">
        <title>Comparative genomic analyses of the cyanobacterium, Lyngbya aestuarii BL J, a powerful hydrogen producer.</title>
        <authorList>
            <person name="Kothari A."/>
            <person name="Vaughn M."/>
            <person name="Garcia-Pichel F."/>
        </authorList>
    </citation>
    <scope>NUCLEOTIDE SEQUENCE [LARGE SCALE GENOMIC DNA]</scope>
    <source>
        <strain evidence="2 3">BL J</strain>
    </source>
</reference>
<gene>
    <name evidence="2" type="ORF">M595_4208</name>
</gene>
<evidence type="ECO:0000259" key="1">
    <source>
        <dbReference type="Pfam" id="PF00561"/>
    </source>
</evidence>
<feature type="domain" description="AB hydrolase-1" evidence="1">
    <location>
        <begin position="7"/>
        <end position="128"/>
    </location>
</feature>
<dbReference type="Pfam" id="PF00561">
    <property type="entry name" value="Abhydrolase_1"/>
    <property type="match status" value="1"/>
</dbReference>
<name>U7QHB7_9CYAN</name>
<dbReference type="AlphaFoldDB" id="U7QHB7"/>
<dbReference type="Gene3D" id="3.40.50.1820">
    <property type="entry name" value="alpha/beta hydrolase"/>
    <property type="match status" value="1"/>
</dbReference>
<dbReference type="InterPro" id="IPR000073">
    <property type="entry name" value="AB_hydrolase_1"/>
</dbReference>
<dbReference type="PANTHER" id="PTHR37946:SF1">
    <property type="entry name" value="SLL1969 PROTEIN"/>
    <property type="match status" value="1"/>
</dbReference>
<proteinExistence type="predicted"/>
<dbReference type="PANTHER" id="PTHR37946">
    <property type="entry name" value="SLL1969 PROTEIN"/>
    <property type="match status" value="1"/>
</dbReference>
<dbReference type="RefSeq" id="WP_023067947.1">
    <property type="nucleotide sequence ID" value="NZ_AUZM01000048.1"/>
</dbReference>
<sequence length="209" mass="23705">MNSSHRNPVILIHGIFDTTAIFRKMSAYLTQQGWEVHCFNLIPNYGFLGLDRLAAQITDYVDRTFPPDQPIDLVGFSMGGLVSRYYVQRLGGIKRVQRLITISSPHNGTWTAYFYVTPGTLQMRPTSKFLKDLNQDIDLLDQINFTSLWTPLDVMIVPASSSQLPVGQEVQLNVLFHSWMVQDSQCLNKIAETLSAPVKTSRHITDNKM</sequence>
<protein>
    <submittedName>
        <fullName evidence="2">Alpha/beta hydrolase fold family protein</fullName>
    </submittedName>
</protein>
<keyword evidence="2" id="KW-0378">Hydrolase</keyword>